<keyword evidence="7" id="KW-1185">Reference proteome</keyword>
<evidence type="ECO:0000259" key="5">
    <source>
        <dbReference type="PROSITE" id="PS50011"/>
    </source>
</evidence>
<dbReference type="InterPro" id="IPR051681">
    <property type="entry name" value="Ser/Thr_Kinases-Pseudokinases"/>
</dbReference>
<dbReference type="InterPro" id="IPR000719">
    <property type="entry name" value="Prot_kinase_dom"/>
</dbReference>
<feature type="domain" description="Protein kinase" evidence="5">
    <location>
        <begin position="157"/>
        <end position="345"/>
    </location>
</feature>
<dbReference type="PANTHER" id="PTHR44329">
    <property type="entry name" value="SERINE/THREONINE-PROTEIN KINASE TNNI3K-RELATED"/>
    <property type="match status" value="1"/>
</dbReference>
<dbReference type="AlphaFoldDB" id="A0AAN5CSB9"/>
<keyword evidence="2" id="KW-0547">Nucleotide-binding</keyword>
<evidence type="ECO:0000313" key="6">
    <source>
        <dbReference type="EMBL" id="GMR49684.1"/>
    </source>
</evidence>
<dbReference type="SUPFAM" id="SSF56112">
    <property type="entry name" value="Protein kinase-like (PK-like)"/>
    <property type="match status" value="1"/>
</dbReference>
<accession>A0AAN5CSB9</accession>
<keyword evidence="4" id="KW-0067">ATP-binding</keyword>
<dbReference type="Gene3D" id="1.10.510.10">
    <property type="entry name" value="Transferase(Phosphotransferase) domain 1"/>
    <property type="match status" value="1"/>
</dbReference>
<gene>
    <name evidence="6" type="ORF">PMAYCL1PPCAC_19879</name>
</gene>
<evidence type="ECO:0000256" key="1">
    <source>
        <dbReference type="ARBA" id="ARBA00022679"/>
    </source>
</evidence>
<dbReference type="GO" id="GO:0004674">
    <property type="term" value="F:protein serine/threonine kinase activity"/>
    <property type="evidence" value="ECO:0007669"/>
    <property type="project" value="TreeGrafter"/>
</dbReference>
<proteinExistence type="predicted"/>
<sequence length="345" mass="39711">MQKRGNDNNRLLKDAVELCKQRIDDCVERNTPGSSDFIREIMDNEVTRINNFARAARDYLELLGGRVERSQNNQRTVSLITCREHFTDYLTIRLDLHIQSLKESLRSIGINLNNYKRPEREQIRKAYHDDLELYEKFLLFDKDPFWAIPMIDLAEFANTKQPISRGGEGSVYQYEIPGHLLGSEEESLTVAAKKFEISIATSSSETRSEKFGGKDEINALFKLQHPNIVQMIGLGLIENERCLLIEFCPRSLDSIIKEGRAIDKCFECNLFVRWMMEITYGLRYVHAKGYYHGDLKPANILISFSGQPKLADFGLSQVTASRDGIVSSHRVRVATEYGNEYFDEF</sequence>
<dbReference type="InterPro" id="IPR011009">
    <property type="entry name" value="Kinase-like_dom_sf"/>
</dbReference>
<keyword evidence="1" id="KW-0808">Transferase</keyword>
<evidence type="ECO:0000313" key="7">
    <source>
        <dbReference type="Proteomes" id="UP001328107"/>
    </source>
</evidence>
<organism evidence="6 7">
    <name type="scientific">Pristionchus mayeri</name>
    <dbReference type="NCBI Taxonomy" id="1317129"/>
    <lineage>
        <taxon>Eukaryota</taxon>
        <taxon>Metazoa</taxon>
        <taxon>Ecdysozoa</taxon>
        <taxon>Nematoda</taxon>
        <taxon>Chromadorea</taxon>
        <taxon>Rhabditida</taxon>
        <taxon>Rhabditina</taxon>
        <taxon>Diplogasteromorpha</taxon>
        <taxon>Diplogasteroidea</taxon>
        <taxon>Neodiplogasteridae</taxon>
        <taxon>Pristionchus</taxon>
    </lineage>
</organism>
<dbReference type="PROSITE" id="PS00108">
    <property type="entry name" value="PROTEIN_KINASE_ST"/>
    <property type="match status" value="1"/>
</dbReference>
<dbReference type="EMBL" id="BTRK01000004">
    <property type="protein sequence ID" value="GMR49684.1"/>
    <property type="molecule type" value="Genomic_DNA"/>
</dbReference>
<name>A0AAN5CSB9_9BILA</name>
<evidence type="ECO:0000256" key="4">
    <source>
        <dbReference type="ARBA" id="ARBA00022840"/>
    </source>
</evidence>
<dbReference type="Pfam" id="PF00069">
    <property type="entry name" value="Pkinase"/>
    <property type="match status" value="1"/>
</dbReference>
<evidence type="ECO:0000256" key="2">
    <source>
        <dbReference type="ARBA" id="ARBA00022741"/>
    </source>
</evidence>
<evidence type="ECO:0000256" key="3">
    <source>
        <dbReference type="ARBA" id="ARBA00022777"/>
    </source>
</evidence>
<keyword evidence="3" id="KW-0418">Kinase</keyword>
<comment type="caution">
    <text evidence="6">The sequence shown here is derived from an EMBL/GenBank/DDBJ whole genome shotgun (WGS) entry which is preliminary data.</text>
</comment>
<dbReference type="GO" id="GO:0005524">
    <property type="term" value="F:ATP binding"/>
    <property type="evidence" value="ECO:0007669"/>
    <property type="project" value="UniProtKB-KW"/>
</dbReference>
<dbReference type="InterPro" id="IPR008271">
    <property type="entry name" value="Ser/Thr_kinase_AS"/>
</dbReference>
<dbReference type="PROSITE" id="PS50011">
    <property type="entry name" value="PROTEIN_KINASE_DOM"/>
    <property type="match status" value="1"/>
</dbReference>
<reference evidence="7" key="1">
    <citation type="submission" date="2022-10" db="EMBL/GenBank/DDBJ databases">
        <title>Genome assembly of Pristionchus species.</title>
        <authorList>
            <person name="Yoshida K."/>
            <person name="Sommer R.J."/>
        </authorList>
    </citation>
    <scope>NUCLEOTIDE SEQUENCE [LARGE SCALE GENOMIC DNA]</scope>
    <source>
        <strain evidence="7">RS5460</strain>
    </source>
</reference>
<dbReference type="SMART" id="SM00220">
    <property type="entry name" value="S_TKc"/>
    <property type="match status" value="1"/>
</dbReference>
<dbReference type="PANTHER" id="PTHR44329:SF288">
    <property type="entry name" value="MITOGEN-ACTIVATED PROTEIN KINASE KINASE KINASE 20"/>
    <property type="match status" value="1"/>
</dbReference>
<dbReference type="Proteomes" id="UP001328107">
    <property type="component" value="Unassembled WGS sequence"/>
</dbReference>
<protein>
    <recommendedName>
        <fullName evidence="5">Protein kinase domain-containing protein</fullName>
    </recommendedName>
</protein>
<dbReference type="CDD" id="cd00180">
    <property type="entry name" value="PKc"/>
    <property type="match status" value="1"/>
</dbReference>